<dbReference type="InterPro" id="IPR036046">
    <property type="entry name" value="Acylphosphatase-like_dom_sf"/>
</dbReference>
<comment type="similarity">
    <text evidence="1 6">Belongs to the acylphosphatase family.</text>
</comment>
<dbReference type="Pfam" id="PF00708">
    <property type="entry name" value="Acylphosphatase"/>
    <property type="match status" value="1"/>
</dbReference>
<name>A0AAW0GMS8_9APHY</name>
<accession>A0AAW0GMS8</accession>
<evidence type="ECO:0000256" key="1">
    <source>
        <dbReference type="ARBA" id="ARBA00005614"/>
    </source>
</evidence>
<evidence type="ECO:0000256" key="3">
    <source>
        <dbReference type="ARBA" id="ARBA00022801"/>
    </source>
</evidence>
<reference evidence="8 9" key="1">
    <citation type="submission" date="2022-09" db="EMBL/GenBank/DDBJ databases">
        <authorList>
            <person name="Palmer J.M."/>
        </authorList>
    </citation>
    <scope>NUCLEOTIDE SEQUENCE [LARGE SCALE GENOMIC DNA]</scope>
    <source>
        <strain evidence="8 9">DSM 7382</strain>
    </source>
</reference>
<evidence type="ECO:0000313" key="8">
    <source>
        <dbReference type="EMBL" id="KAK7691503.1"/>
    </source>
</evidence>
<dbReference type="Proteomes" id="UP001385951">
    <property type="component" value="Unassembled WGS sequence"/>
</dbReference>
<protein>
    <recommendedName>
        <fullName evidence="2 5">acylphosphatase</fullName>
        <ecNumber evidence="2 5">3.6.1.7</ecNumber>
    </recommendedName>
</protein>
<evidence type="ECO:0000259" key="7">
    <source>
        <dbReference type="PROSITE" id="PS51160"/>
    </source>
</evidence>
<dbReference type="Gene3D" id="3.30.70.100">
    <property type="match status" value="1"/>
</dbReference>
<dbReference type="InterPro" id="IPR020456">
    <property type="entry name" value="Acylphosphatase"/>
</dbReference>
<evidence type="ECO:0000256" key="6">
    <source>
        <dbReference type="RuleBase" id="RU004168"/>
    </source>
</evidence>
<dbReference type="PROSITE" id="PS51160">
    <property type="entry name" value="ACYLPHOSPHATASE_3"/>
    <property type="match status" value="1"/>
</dbReference>
<dbReference type="PROSITE" id="PS00150">
    <property type="entry name" value="ACYLPHOSPHATASE_1"/>
    <property type="match status" value="1"/>
</dbReference>
<comment type="caution">
    <text evidence="8">The sequence shown here is derived from an EMBL/GenBank/DDBJ whole genome shotgun (WGS) entry which is preliminary data.</text>
</comment>
<keyword evidence="9" id="KW-1185">Reference proteome</keyword>
<dbReference type="PANTHER" id="PTHR10029:SF3">
    <property type="entry name" value="ACYLPHOSPHATASE-RELATED"/>
    <property type="match status" value="1"/>
</dbReference>
<organism evidence="8 9">
    <name type="scientific">Cerrena zonata</name>
    <dbReference type="NCBI Taxonomy" id="2478898"/>
    <lineage>
        <taxon>Eukaryota</taxon>
        <taxon>Fungi</taxon>
        <taxon>Dikarya</taxon>
        <taxon>Basidiomycota</taxon>
        <taxon>Agaricomycotina</taxon>
        <taxon>Agaricomycetes</taxon>
        <taxon>Polyporales</taxon>
        <taxon>Cerrenaceae</taxon>
        <taxon>Cerrena</taxon>
    </lineage>
</organism>
<gene>
    <name evidence="8" type="ORF">QCA50_004902</name>
</gene>
<feature type="active site" evidence="5">
    <location>
        <position position="20"/>
    </location>
</feature>
<evidence type="ECO:0000256" key="4">
    <source>
        <dbReference type="ARBA" id="ARBA00047645"/>
    </source>
</evidence>
<dbReference type="EMBL" id="JASBNA010000005">
    <property type="protein sequence ID" value="KAK7691503.1"/>
    <property type="molecule type" value="Genomic_DNA"/>
</dbReference>
<dbReference type="PRINTS" id="PR00112">
    <property type="entry name" value="ACYLPHPHTASE"/>
</dbReference>
<dbReference type="InterPro" id="IPR001792">
    <property type="entry name" value="Acylphosphatase-like_dom"/>
</dbReference>
<dbReference type="InterPro" id="IPR017968">
    <property type="entry name" value="Acylphosphatase_CS"/>
</dbReference>
<evidence type="ECO:0000256" key="5">
    <source>
        <dbReference type="PROSITE-ProRule" id="PRU00520"/>
    </source>
</evidence>
<dbReference type="EC" id="3.6.1.7" evidence="2 5"/>
<proteinExistence type="inferred from homology"/>
<keyword evidence="3 5" id="KW-0378">Hydrolase</keyword>
<dbReference type="GO" id="GO:0003998">
    <property type="term" value="F:acylphosphatase activity"/>
    <property type="evidence" value="ECO:0007669"/>
    <property type="project" value="UniProtKB-EC"/>
</dbReference>
<comment type="catalytic activity">
    <reaction evidence="4 5">
        <text>an acyl phosphate + H2O = a carboxylate + phosphate + H(+)</text>
        <dbReference type="Rhea" id="RHEA:14965"/>
        <dbReference type="ChEBI" id="CHEBI:15377"/>
        <dbReference type="ChEBI" id="CHEBI:15378"/>
        <dbReference type="ChEBI" id="CHEBI:29067"/>
        <dbReference type="ChEBI" id="CHEBI:43474"/>
        <dbReference type="ChEBI" id="CHEBI:59918"/>
        <dbReference type="EC" id="3.6.1.7"/>
    </reaction>
</comment>
<dbReference type="SUPFAM" id="SSF54975">
    <property type="entry name" value="Acylphosphatase/BLUF domain-like"/>
    <property type="match status" value="1"/>
</dbReference>
<evidence type="ECO:0000313" key="9">
    <source>
        <dbReference type="Proteomes" id="UP001385951"/>
    </source>
</evidence>
<feature type="active site" evidence="5">
    <location>
        <position position="38"/>
    </location>
</feature>
<sequence length="95" mass="10646">MSLRSFHYSINGVVQGVGFRQFLKRRAETYGIVGWTRNTSTGDVVGVAEGLVDAMERFEKALHTGPSHATVVDVKLSEDREVSTLKFDKFEIRRG</sequence>
<dbReference type="PANTHER" id="PTHR10029">
    <property type="entry name" value="ACYLPHOSPHATASE"/>
    <property type="match status" value="1"/>
</dbReference>
<dbReference type="AlphaFoldDB" id="A0AAW0GMS8"/>
<evidence type="ECO:0000256" key="2">
    <source>
        <dbReference type="ARBA" id="ARBA00012150"/>
    </source>
</evidence>
<feature type="domain" description="Acylphosphatase-like" evidence="7">
    <location>
        <begin position="5"/>
        <end position="94"/>
    </location>
</feature>